<organism evidence="1 2">
    <name type="scientific">Myxococcus xanthus (strain DK1622)</name>
    <dbReference type="NCBI Taxonomy" id="246197"/>
    <lineage>
        <taxon>Bacteria</taxon>
        <taxon>Pseudomonadati</taxon>
        <taxon>Myxococcota</taxon>
        <taxon>Myxococcia</taxon>
        <taxon>Myxococcales</taxon>
        <taxon>Cystobacterineae</taxon>
        <taxon>Myxococcaceae</taxon>
        <taxon>Myxococcus</taxon>
    </lineage>
</organism>
<dbReference type="EnsemblBacteria" id="ABF90470">
    <property type="protein sequence ID" value="ABF90470"/>
    <property type="gene ID" value="MXAN_5384"/>
</dbReference>
<evidence type="ECO:0000313" key="1">
    <source>
        <dbReference type="EMBL" id="ABF90470.1"/>
    </source>
</evidence>
<dbReference type="HOGENOM" id="CLU_1766046_0_0_7"/>
<dbReference type="EMBL" id="CP000113">
    <property type="protein sequence ID" value="ABF90470.1"/>
    <property type="molecule type" value="Genomic_DNA"/>
</dbReference>
<name>Q1D1E2_MYXXD</name>
<keyword evidence="2" id="KW-1185">Reference proteome</keyword>
<dbReference type="Proteomes" id="UP000002402">
    <property type="component" value="Chromosome"/>
</dbReference>
<dbReference type="AlphaFoldDB" id="Q1D1E2"/>
<proteinExistence type="predicted"/>
<accession>Q1D1E2</accession>
<dbReference type="KEGG" id="mxa:MXAN_5384"/>
<reference evidence="1 2" key="1">
    <citation type="journal article" date="2006" name="Proc. Natl. Acad. Sci. U.S.A.">
        <title>Evolution of sensory complexity recorded in a myxobacterial genome.</title>
        <authorList>
            <person name="Goldman B.S."/>
            <person name="Nierman W.C."/>
            <person name="Kaiser D."/>
            <person name="Slater S.C."/>
            <person name="Durkin A.S."/>
            <person name="Eisen J.A."/>
            <person name="Ronning C.M."/>
            <person name="Barbazuk W.B."/>
            <person name="Blanchard M."/>
            <person name="Field C."/>
            <person name="Halling C."/>
            <person name="Hinkle G."/>
            <person name="Iartchuk O."/>
            <person name="Kim H.S."/>
            <person name="Mackenzie C."/>
            <person name="Madupu R."/>
            <person name="Miller N."/>
            <person name="Shvartsbeyn A."/>
            <person name="Sullivan S.A."/>
            <person name="Vaudin M."/>
            <person name="Wiegand R."/>
            <person name="Kaplan H.B."/>
        </authorList>
    </citation>
    <scope>NUCLEOTIDE SEQUENCE [LARGE SCALE GENOMIC DNA]</scope>
    <source>
        <strain evidence="2">DK1622</strain>
    </source>
</reference>
<evidence type="ECO:0000313" key="2">
    <source>
        <dbReference type="Proteomes" id="UP000002402"/>
    </source>
</evidence>
<gene>
    <name evidence="1" type="ordered locus">MXAN_5384</name>
</gene>
<sequence>MWPQCAAPAPLAGAAWRWTSRARRRHPPRTCAVDVLVDGVPTGPQDVMVQCAQKAEALQAPLKRGDVELRFQEGQWKAYDAAKAHLSKGRKSEALAQLNDCIAEGRILENRYPDFKEQKFDIGGTSMSMLELLQACAKERKALQPSP</sequence>
<protein>
    <submittedName>
        <fullName evidence="1">Uncharacterized protein</fullName>
    </submittedName>
</protein>